<dbReference type="GO" id="GO:0016987">
    <property type="term" value="F:sigma factor activity"/>
    <property type="evidence" value="ECO:0007669"/>
    <property type="project" value="UniProtKB-KW"/>
</dbReference>
<dbReference type="AlphaFoldDB" id="A0A166ZNN0"/>
<dbReference type="GO" id="GO:0003677">
    <property type="term" value="F:DNA binding"/>
    <property type="evidence" value="ECO:0007669"/>
    <property type="project" value="InterPro"/>
</dbReference>
<dbReference type="InterPro" id="IPR007627">
    <property type="entry name" value="RNA_pol_sigma70_r2"/>
</dbReference>
<dbReference type="NCBIfam" id="TIGR02937">
    <property type="entry name" value="sigma70-ECF"/>
    <property type="match status" value="1"/>
</dbReference>
<dbReference type="RefSeq" id="WP_063364349.1">
    <property type="nucleotide sequence ID" value="NZ_AUXZ01000141.1"/>
</dbReference>
<dbReference type="InterPro" id="IPR014284">
    <property type="entry name" value="RNA_pol_sigma-70_dom"/>
</dbReference>
<dbReference type="InterPro" id="IPR013249">
    <property type="entry name" value="RNA_pol_sigma70_r4_t2"/>
</dbReference>
<dbReference type="InterPro" id="IPR013325">
    <property type="entry name" value="RNA_pol_sigma_r2"/>
</dbReference>
<dbReference type="EMBL" id="AUXZ01000141">
    <property type="protein sequence ID" value="KZN44504.1"/>
    <property type="molecule type" value="Genomic_DNA"/>
</dbReference>
<evidence type="ECO:0000313" key="8">
    <source>
        <dbReference type="Proteomes" id="UP000076503"/>
    </source>
</evidence>
<evidence type="ECO:0000256" key="3">
    <source>
        <dbReference type="ARBA" id="ARBA00023082"/>
    </source>
</evidence>
<reference evidence="7 8" key="1">
    <citation type="submission" date="2013-07" db="EMBL/GenBank/DDBJ databases">
        <title>Comparative Genomic and Metabolomic Analysis of Twelve Strains of Pseudoalteromonas luteoviolacea.</title>
        <authorList>
            <person name="Vynne N.G."/>
            <person name="Mansson M."/>
            <person name="Gram L."/>
        </authorList>
    </citation>
    <scope>NUCLEOTIDE SEQUENCE [LARGE SCALE GENOMIC DNA]</scope>
    <source>
        <strain evidence="7 8">H33</strain>
    </source>
</reference>
<dbReference type="InterPro" id="IPR036388">
    <property type="entry name" value="WH-like_DNA-bd_sf"/>
</dbReference>
<gene>
    <name evidence="7" type="ORF">N476_05770</name>
</gene>
<accession>A0A166ZNN0</accession>
<evidence type="ECO:0000259" key="6">
    <source>
        <dbReference type="Pfam" id="PF08281"/>
    </source>
</evidence>
<dbReference type="GO" id="GO:0006352">
    <property type="term" value="P:DNA-templated transcription initiation"/>
    <property type="evidence" value="ECO:0007669"/>
    <property type="project" value="InterPro"/>
</dbReference>
<dbReference type="Proteomes" id="UP000076503">
    <property type="component" value="Unassembled WGS sequence"/>
</dbReference>
<dbReference type="Pfam" id="PF04542">
    <property type="entry name" value="Sigma70_r2"/>
    <property type="match status" value="1"/>
</dbReference>
<dbReference type="PANTHER" id="PTHR43133">
    <property type="entry name" value="RNA POLYMERASE ECF-TYPE SIGMA FACTO"/>
    <property type="match status" value="1"/>
</dbReference>
<evidence type="ECO:0000259" key="5">
    <source>
        <dbReference type="Pfam" id="PF04542"/>
    </source>
</evidence>
<keyword evidence="4" id="KW-0804">Transcription</keyword>
<protein>
    <submittedName>
        <fullName evidence="7">Uncharacterized protein</fullName>
    </submittedName>
</protein>
<feature type="domain" description="RNA polymerase sigma-70 region 2" evidence="5">
    <location>
        <begin position="22"/>
        <end position="86"/>
    </location>
</feature>
<dbReference type="Gene3D" id="1.10.10.10">
    <property type="entry name" value="Winged helix-like DNA-binding domain superfamily/Winged helix DNA-binding domain"/>
    <property type="match status" value="1"/>
</dbReference>
<sequence>MYLSVKSKKSLKSHVESLTGSIERYRLEVNRFLTRRVGCADTAADIFQSVAENLLKRDPNPPIEDVRAFLYRAAKNAAFNLQRSERTRAELNVLIAPMMDERDERTPETIAESGENVIKVNQAIQDLPILTRQIFTMYRLHGISQKDIAQQLGVSLSTVEKHVKKALSHCFTCLYD</sequence>
<dbReference type="InterPro" id="IPR039425">
    <property type="entry name" value="RNA_pol_sigma-70-like"/>
</dbReference>
<name>A0A166ZNN0_9GAMM</name>
<dbReference type="Pfam" id="PF08281">
    <property type="entry name" value="Sigma70_r4_2"/>
    <property type="match status" value="1"/>
</dbReference>
<comment type="caution">
    <text evidence="7">The sequence shown here is derived from an EMBL/GenBank/DDBJ whole genome shotgun (WGS) entry which is preliminary data.</text>
</comment>
<dbReference type="CDD" id="cd06171">
    <property type="entry name" value="Sigma70_r4"/>
    <property type="match status" value="1"/>
</dbReference>
<evidence type="ECO:0000313" key="7">
    <source>
        <dbReference type="EMBL" id="KZN44504.1"/>
    </source>
</evidence>
<dbReference type="SUPFAM" id="SSF88659">
    <property type="entry name" value="Sigma3 and sigma4 domains of RNA polymerase sigma factors"/>
    <property type="match status" value="1"/>
</dbReference>
<dbReference type="SUPFAM" id="SSF88946">
    <property type="entry name" value="Sigma2 domain of RNA polymerase sigma factors"/>
    <property type="match status" value="1"/>
</dbReference>
<proteinExistence type="inferred from homology"/>
<evidence type="ECO:0000256" key="1">
    <source>
        <dbReference type="ARBA" id="ARBA00010641"/>
    </source>
</evidence>
<dbReference type="PATRIC" id="fig|1365251.3.peg.5281"/>
<dbReference type="InterPro" id="IPR013324">
    <property type="entry name" value="RNA_pol_sigma_r3/r4-like"/>
</dbReference>
<dbReference type="Gene3D" id="1.10.1740.10">
    <property type="match status" value="1"/>
</dbReference>
<dbReference type="PANTHER" id="PTHR43133:SF63">
    <property type="entry name" value="RNA POLYMERASE SIGMA FACTOR FECI-RELATED"/>
    <property type="match status" value="1"/>
</dbReference>
<evidence type="ECO:0000256" key="2">
    <source>
        <dbReference type="ARBA" id="ARBA00023015"/>
    </source>
</evidence>
<evidence type="ECO:0000256" key="4">
    <source>
        <dbReference type="ARBA" id="ARBA00023163"/>
    </source>
</evidence>
<comment type="similarity">
    <text evidence="1">Belongs to the sigma-70 factor family. ECF subfamily.</text>
</comment>
<dbReference type="OrthoDB" id="6689546at2"/>
<keyword evidence="2" id="KW-0805">Transcription regulation</keyword>
<keyword evidence="3" id="KW-0731">Sigma factor</keyword>
<organism evidence="7 8">
    <name type="scientific">Pseudoalteromonas luteoviolacea H33</name>
    <dbReference type="NCBI Taxonomy" id="1365251"/>
    <lineage>
        <taxon>Bacteria</taxon>
        <taxon>Pseudomonadati</taxon>
        <taxon>Pseudomonadota</taxon>
        <taxon>Gammaproteobacteria</taxon>
        <taxon>Alteromonadales</taxon>
        <taxon>Pseudoalteromonadaceae</taxon>
        <taxon>Pseudoalteromonas</taxon>
    </lineage>
</organism>
<feature type="domain" description="RNA polymerase sigma factor 70 region 4 type 2" evidence="6">
    <location>
        <begin position="120"/>
        <end position="170"/>
    </location>
</feature>